<dbReference type="PANTHER" id="PTHR43682">
    <property type="entry name" value="LACTATE UTILIZATION PROTEIN C"/>
    <property type="match status" value="1"/>
</dbReference>
<dbReference type="InterPro" id="IPR024185">
    <property type="entry name" value="FTHF_cligase-like_sf"/>
</dbReference>
<dbReference type="InterPro" id="IPR003741">
    <property type="entry name" value="LUD_dom"/>
</dbReference>
<evidence type="ECO:0000259" key="1">
    <source>
        <dbReference type="Pfam" id="PF02589"/>
    </source>
</evidence>
<evidence type="ECO:0000313" key="3">
    <source>
        <dbReference type="Proteomes" id="UP000462014"/>
    </source>
</evidence>
<accession>A0A7K1SVZ4</accession>
<sequence length="198" mass="21795">MQNSRDRILAAVAANKPDLLPLPEIPVFSPETEDASFILQKFHATATTIGSKIFMVKDFEEIKAMVSEQFREGRIVTTIPELADIAETDLKTIPDPHTLENIELLIMRALFGVAENSAVWVTEDLMQQRAAPFICQHLAVVLNAADIVPTMHEAYERIGSADYGFATFIAGPSKTADIEQSLVLGAHGPRSMTLFVLE</sequence>
<proteinExistence type="predicted"/>
<gene>
    <name evidence="2" type="ORF">GO621_08070</name>
</gene>
<dbReference type="PANTHER" id="PTHR43682:SF1">
    <property type="entry name" value="LACTATE UTILIZATION PROTEIN C"/>
    <property type="match status" value="1"/>
</dbReference>
<evidence type="ECO:0000313" key="2">
    <source>
        <dbReference type="EMBL" id="MVN21491.1"/>
    </source>
</evidence>
<protein>
    <submittedName>
        <fullName evidence="2">Lactate utilization protein B/C</fullName>
    </submittedName>
</protein>
<dbReference type="Pfam" id="PF02589">
    <property type="entry name" value="LUD_dom"/>
    <property type="match status" value="1"/>
</dbReference>
<dbReference type="AlphaFoldDB" id="A0A7K1SVZ4"/>
<dbReference type="InterPro" id="IPR037171">
    <property type="entry name" value="NagB/RpiA_transferase-like"/>
</dbReference>
<dbReference type="SUPFAM" id="SSF100950">
    <property type="entry name" value="NagB/RpiA/CoA transferase-like"/>
    <property type="match status" value="1"/>
</dbReference>
<reference evidence="2 3" key="1">
    <citation type="submission" date="2019-12" db="EMBL/GenBank/DDBJ databases">
        <title>Mucilaginibacter sp. HMF7410 genome sequencing and assembly.</title>
        <authorList>
            <person name="Kang H."/>
            <person name="Cha I."/>
            <person name="Kim H."/>
            <person name="Joh K."/>
        </authorList>
    </citation>
    <scope>NUCLEOTIDE SEQUENCE [LARGE SCALE GENOMIC DNA]</scope>
    <source>
        <strain evidence="2 3">HMF7410</strain>
    </source>
</reference>
<organism evidence="2 3">
    <name type="scientific">Mucilaginibacter arboris</name>
    <dbReference type="NCBI Taxonomy" id="2682090"/>
    <lineage>
        <taxon>Bacteria</taxon>
        <taxon>Pseudomonadati</taxon>
        <taxon>Bacteroidota</taxon>
        <taxon>Sphingobacteriia</taxon>
        <taxon>Sphingobacteriales</taxon>
        <taxon>Sphingobacteriaceae</taxon>
        <taxon>Mucilaginibacter</taxon>
    </lineage>
</organism>
<comment type="caution">
    <text evidence="2">The sequence shown here is derived from an EMBL/GenBank/DDBJ whole genome shotgun (WGS) entry which is preliminary data.</text>
</comment>
<dbReference type="Proteomes" id="UP000462014">
    <property type="component" value="Unassembled WGS sequence"/>
</dbReference>
<name>A0A7K1SVZ4_9SPHI</name>
<dbReference type="RefSeq" id="WP_157565858.1">
    <property type="nucleotide sequence ID" value="NZ_WPIK01000006.1"/>
</dbReference>
<keyword evidence="3" id="KW-1185">Reference proteome</keyword>
<dbReference type="Gene3D" id="3.40.50.10420">
    <property type="entry name" value="NagB/RpiA/CoA transferase-like"/>
    <property type="match status" value="1"/>
</dbReference>
<feature type="domain" description="LUD" evidence="1">
    <location>
        <begin position="98"/>
        <end position="195"/>
    </location>
</feature>
<dbReference type="EMBL" id="WPIK01000006">
    <property type="protein sequence ID" value="MVN21491.1"/>
    <property type="molecule type" value="Genomic_DNA"/>
</dbReference>